<organism evidence="3 4">
    <name type="scientific">[Mycobacterium] burgundiense</name>
    <dbReference type="NCBI Taxonomy" id="3064286"/>
    <lineage>
        <taxon>Bacteria</taxon>
        <taxon>Bacillati</taxon>
        <taxon>Actinomycetota</taxon>
        <taxon>Actinomycetes</taxon>
        <taxon>Mycobacteriales</taxon>
        <taxon>Mycobacteriaceae</taxon>
        <taxon>Mycolicibacterium</taxon>
    </lineage>
</organism>
<reference evidence="3 4" key="1">
    <citation type="submission" date="2023-08" db="EMBL/GenBank/DDBJ databases">
        <authorList>
            <person name="Folkvardsen B D."/>
            <person name="Norman A."/>
        </authorList>
    </citation>
    <scope>NUCLEOTIDE SEQUENCE [LARGE SCALE GENOMIC DNA]</scope>
    <source>
        <strain evidence="3 4">Mu0053</strain>
    </source>
</reference>
<keyword evidence="4" id="KW-1185">Reference proteome</keyword>
<dbReference type="Pfam" id="PF22905">
    <property type="entry name" value="Hydro_N_hd"/>
    <property type="match status" value="1"/>
</dbReference>
<evidence type="ECO:0000259" key="2">
    <source>
        <dbReference type="Pfam" id="PF22905"/>
    </source>
</evidence>
<dbReference type="InterPro" id="IPR054469">
    <property type="entry name" value="Pred_hydrolase_N"/>
</dbReference>
<evidence type="ECO:0000313" key="3">
    <source>
        <dbReference type="EMBL" id="CAJ1502449.1"/>
    </source>
</evidence>
<feature type="domain" description="Predicted hydrolase N-terminal" evidence="2">
    <location>
        <begin position="6"/>
        <end position="186"/>
    </location>
</feature>
<name>A0ABN9N8Z5_9MYCO</name>
<dbReference type="RefSeq" id="WP_308482336.1">
    <property type="nucleotide sequence ID" value="NZ_OY726397.1"/>
</dbReference>
<accession>A0ABN9N8Z5</accession>
<feature type="compositionally biased region" description="Basic and acidic residues" evidence="1">
    <location>
        <begin position="207"/>
        <end position="216"/>
    </location>
</feature>
<sequence length="504" mass="53011">MVGYPPLIHISVAELIAAAGNPWAVDATLRAGDAGQIAELARTFLDAAACATETWNEFLAASERFEQSWNRETGEFPINDSAELQRVALSLRVQQDELPLIGVSLQNIAADLAEAQRMSDLKIDKLDGQLQYVDMLIGDALAADADADVSGYEDRAIEYASSTKESIERHRDAYVDKLQQAEAALRLDHGYDPAAIEDADGDGQAGPEERGRTARDHYDANQRIADEALINAPGEMTQERAEAAARLRDFAVAGDLDADQEARKLAGERLDDFRMAHFVGPLPTDPVTGGDARTRARNRLDAQRQLEQGRVPLGDGGYLDIRPTTPDQATGLMDVAERDTRAAVIQRAHDQLLVAGMSGNGARDVVKNMLAPIGLVATGAETYGKNVSTNSHALPAALSPNDAKVLAKIAGPVGTVANIYMLGMAFEDLRAGGSGEDFGKTAGGVFGGIGAGTATMLTAGSFLGPGGTAVAAVGAVILFGGIGPWDGLGGLAGRAVGRQFDPPK</sequence>
<gene>
    <name evidence="3" type="ORF">MU0053_002185</name>
</gene>
<evidence type="ECO:0000256" key="1">
    <source>
        <dbReference type="SAM" id="MobiDB-lite"/>
    </source>
</evidence>
<proteinExistence type="predicted"/>
<feature type="region of interest" description="Disordered" evidence="1">
    <location>
        <begin position="194"/>
        <end position="216"/>
    </location>
</feature>
<dbReference type="Proteomes" id="UP001190465">
    <property type="component" value="Chromosome"/>
</dbReference>
<evidence type="ECO:0000313" key="4">
    <source>
        <dbReference type="Proteomes" id="UP001190465"/>
    </source>
</evidence>
<dbReference type="EMBL" id="OY726397">
    <property type="protein sequence ID" value="CAJ1502449.1"/>
    <property type="molecule type" value="Genomic_DNA"/>
</dbReference>
<protein>
    <recommendedName>
        <fullName evidence="2">Predicted hydrolase N-terminal domain-containing protein</fullName>
    </recommendedName>
</protein>